<keyword evidence="4 10" id="KW-0812">Transmembrane</keyword>
<dbReference type="PANTHER" id="PTHR23063:SF60">
    <property type="entry name" value="LYSOPHOSPHATIDIC ACID:OLEOYL-COA ACYLTRANSFERASE 1"/>
    <property type="match status" value="1"/>
</dbReference>
<gene>
    <name evidence="13" type="primary">Aste57867_2367</name>
    <name evidence="12" type="ORF">As57867_002362</name>
    <name evidence="13" type="ORF">ASTE57867_2367</name>
</gene>
<reference evidence="12" key="2">
    <citation type="submission" date="2019-06" db="EMBL/GenBank/DDBJ databases">
        <title>Genomics analysis of Aphanomyces spp. identifies a new class of oomycete effector associated with host adaptation.</title>
        <authorList>
            <person name="Gaulin E."/>
        </authorList>
    </citation>
    <scope>NUCLEOTIDE SEQUENCE</scope>
    <source>
        <strain evidence="12">CBS 578.67</strain>
    </source>
</reference>
<feature type="transmembrane region" description="Helical" evidence="10">
    <location>
        <begin position="53"/>
        <end position="73"/>
    </location>
</feature>
<feature type="domain" description="Phospholipid/glycerol acyltransferase" evidence="11">
    <location>
        <begin position="125"/>
        <end position="236"/>
    </location>
</feature>
<protein>
    <submittedName>
        <fullName evidence="13">Aste57867_2367 protein</fullName>
    </submittedName>
</protein>
<dbReference type="SUPFAM" id="SSF69593">
    <property type="entry name" value="Glycerol-3-phosphate (1)-acyltransferase"/>
    <property type="match status" value="1"/>
</dbReference>
<dbReference type="Proteomes" id="UP000332933">
    <property type="component" value="Unassembled WGS sequence"/>
</dbReference>
<dbReference type="Pfam" id="PF01553">
    <property type="entry name" value="Acyltransferase"/>
    <property type="match status" value="1"/>
</dbReference>
<evidence type="ECO:0000256" key="3">
    <source>
        <dbReference type="ARBA" id="ARBA00022679"/>
    </source>
</evidence>
<evidence type="ECO:0000256" key="4">
    <source>
        <dbReference type="ARBA" id="ARBA00022692"/>
    </source>
</evidence>
<keyword evidence="14" id="KW-1185">Reference proteome</keyword>
<dbReference type="OrthoDB" id="272512at2759"/>
<name>A0A485K838_9STRA</name>
<evidence type="ECO:0000256" key="5">
    <source>
        <dbReference type="ARBA" id="ARBA00022989"/>
    </source>
</evidence>
<reference evidence="13 14" key="1">
    <citation type="submission" date="2019-03" db="EMBL/GenBank/DDBJ databases">
        <authorList>
            <person name="Gaulin E."/>
            <person name="Dumas B."/>
        </authorList>
    </citation>
    <scope>NUCLEOTIDE SEQUENCE [LARGE SCALE GENOMIC DNA]</scope>
    <source>
        <strain evidence="13">CBS 568.67</strain>
    </source>
</reference>
<keyword evidence="3" id="KW-0808">Transferase</keyword>
<evidence type="ECO:0000256" key="8">
    <source>
        <dbReference type="ARBA" id="ARBA00023315"/>
    </source>
</evidence>
<proteinExistence type="inferred from homology"/>
<evidence type="ECO:0000313" key="13">
    <source>
        <dbReference type="EMBL" id="VFT79568.1"/>
    </source>
</evidence>
<evidence type="ECO:0000256" key="7">
    <source>
        <dbReference type="ARBA" id="ARBA00023136"/>
    </source>
</evidence>
<evidence type="ECO:0000256" key="9">
    <source>
        <dbReference type="SAM" id="MobiDB-lite"/>
    </source>
</evidence>
<dbReference type="GO" id="GO:0006629">
    <property type="term" value="P:lipid metabolic process"/>
    <property type="evidence" value="ECO:0007669"/>
    <property type="project" value="UniProtKB-KW"/>
</dbReference>
<organism evidence="13 14">
    <name type="scientific">Aphanomyces stellatus</name>
    <dbReference type="NCBI Taxonomy" id="120398"/>
    <lineage>
        <taxon>Eukaryota</taxon>
        <taxon>Sar</taxon>
        <taxon>Stramenopiles</taxon>
        <taxon>Oomycota</taxon>
        <taxon>Saprolegniomycetes</taxon>
        <taxon>Saprolegniales</taxon>
        <taxon>Verrucalvaceae</taxon>
        <taxon>Aphanomyces</taxon>
    </lineage>
</organism>
<keyword evidence="5 10" id="KW-1133">Transmembrane helix</keyword>
<dbReference type="EMBL" id="CAADRA010000268">
    <property type="protein sequence ID" value="VFT79568.1"/>
    <property type="molecule type" value="Genomic_DNA"/>
</dbReference>
<evidence type="ECO:0000259" key="11">
    <source>
        <dbReference type="SMART" id="SM00563"/>
    </source>
</evidence>
<comment type="similarity">
    <text evidence="2">Belongs to the 1-acyl-sn-glycerol-3-phosphate acyltransferase family.</text>
</comment>
<keyword evidence="8" id="KW-0012">Acyltransferase</keyword>
<comment type="subcellular location">
    <subcellularLocation>
        <location evidence="1">Membrane</location>
    </subcellularLocation>
</comment>
<evidence type="ECO:0000256" key="6">
    <source>
        <dbReference type="ARBA" id="ARBA00023098"/>
    </source>
</evidence>
<dbReference type="GO" id="GO:0016020">
    <property type="term" value="C:membrane"/>
    <property type="evidence" value="ECO:0007669"/>
    <property type="project" value="UniProtKB-SubCell"/>
</dbReference>
<dbReference type="AlphaFoldDB" id="A0A485K838"/>
<keyword evidence="6" id="KW-0443">Lipid metabolism</keyword>
<dbReference type="PANTHER" id="PTHR23063">
    <property type="entry name" value="PHOSPHOLIPID ACYLTRANSFERASE"/>
    <property type="match status" value="1"/>
</dbReference>
<dbReference type="GO" id="GO:0016746">
    <property type="term" value="F:acyltransferase activity"/>
    <property type="evidence" value="ECO:0007669"/>
    <property type="project" value="UniProtKB-KW"/>
</dbReference>
<dbReference type="InterPro" id="IPR002123">
    <property type="entry name" value="Plipid/glycerol_acylTrfase"/>
</dbReference>
<keyword evidence="7 10" id="KW-0472">Membrane</keyword>
<feature type="region of interest" description="Disordered" evidence="9">
    <location>
        <begin position="317"/>
        <end position="337"/>
    </location>
</feature>
<accession>A0A485K838</accession>
<evidence type="ECO:0000256" key="10">
    <source>
        <dbReference type="SAM" id="Phobius"/>
    </source>
</evidence>
<evidence type="ECO:0000256" key="1">
    <source>
        <dbReference type="ARBA" id="ARBA00004370"/>
    </source>
</evidence>
<feature type="transmembrane region" description="Helical" evidence="10">
    <location>
        <begin position="79"/>
        <end position="96"/>
    </location>
</feature>
<evidence type="ECO:0000313" key="14">
    <source>
        <dbReference type="Proteomes" id="UP000332933"/>
    </source>
</evidence>
<dbReference type="SMART" id="SM00563">
    <property type="entry name" value="PlsC"/>
    <property type="match status" value="1"/>
</dbReference>
<evidence type="ECO:0000256" key="2">
    <source>
        <dbReference type="ARBA" id="ARBA00008655"/>
    </source>
</evidence>
<sequence length="337" mass="37097">MEKYSRWSDLTTGINPFVPPPHQLPANVVLRWMQILLGSIVALLRWVLLLPLLLLLALVNLLSLILSSIPLLGRFFRRTTEWLVVGLILAVATVFIKDEDANARRLGLLTPGAKPPTLSGIKTGDVIVCNHTSVFDILYLAYRYSPTFAFPSDSSKGLVQTFGLFQALMQALSPPLSTLSNPLKLQQVLANASGPVVVFPEGTRSNGKSVLSFLPVLEDLPKTTRIHIVAIRFDFKAISPTHTCGSGLWHLCRLFSHVYHTMKVTTLRAEFLAASTTTVPAILAAMLRTKCVDLSCQDFVSFNQYWAHVNGGGRQPASAFTTRKAPHEHAQWSAKST</sequence>
<dbReference type="EMBL" id="VJMH01000268">
    <property type="protein sequence ID" value="KAF0717336.1"/>
    <property type="molecule type" value="Genomic_DNA"/>
</dbReference>
<evidence type="ECO:0000313" key="12">
    <source>
        <dbReference type="EMBL" id="KAF0717336.1"/>
    </source>
</evidence>